<evidence type="ECO:0000256" key="3">
    <source>
        <dbReference type="ARBA" id="ARBA00022576"/>
    </source>
</evidence>
<evidence type="ECO:0000259" key="9">
    <source>
        <dbReference type="Pfam" id="PF00155"/>
    </source>
</evidence>
<proteinExistence type="inferred from homology"/>
<dbReference type="EC" id="2.6.1.-" evidence="7"/>
<dbReference type="PANTHER" id="PTHR46383">
    <property type="entry name" value="ASPARTATE AMINOTRANSFERASE"/>
    <property type="match status" value="1"/>
</dbReference>
<comment type="cofactor">
    <cofactor evidence="1 7">
        <name>pyridoxal 5'-phosphate</name>
        <dbReference type="ChEBI" id="CHEBI:597326"/>
    </cofactor>
</comment>
<evidence type="ECO:0000313" key="11">
    <source>
        <dbReference type="Proteomes" id="UP000290759"/>
    </source>
</evidence>
<reference evidence="10 11" key="1">
    <citation type="submission" date="2018-12" db="EMBL/GenBank/DDBJ databases">
        <authorList>
            <person name="Grouzdev D.S."/>
            <person name="Krutkina M.S."/>
        </authorList>
    </citation>
    <scope>NUCLEOTIDE SEQUENCE [LARGE SCALE GENOMIC DNA]</scope>
    <source>
        <strain evidence="10 11">RmlP026</strain>
    </source>
</reference>
<dbReference type="OrthoDB" id="9766084at2"/>
<dbReference type="InterPro" id="IPR004838">
    <property type="entry name" value="NHTrfase_class1_PyrdxlP-BS"/>
</dbReference>
<evidence type="ECO:0000256" key="4">
    <source>
        <dbReference type="ARBA" id="ARBA00022679"/>
    </source>
</evidence>
<evidence type="ECO:0000313" key="10">
    <source>
        <dbReference type="EMBL" id="RYC32003.1"/>
    </source>
</evidence>
<dbReference type="InterPro" id="IPR050596">
    <property type="entry name" value="AspAT/PAT-like"/>
</dbReference>
<dbReference type="CDD" id="cd00609">
    <property type="entry name" value="AAT_like"/>
    <property type="match status" value="1"/>
</dbReference>
<dbReference type="Proteomes" id="UP000290759">
    <property type="component" value="Unassembled WGS sequence"/>
</dbReference>
<accession>A0A4Q2U5Z3</accession>
<evidence type="ECO:0000256" key="6">
    <source>
        <dbReference type="ARBA" id="ARBA00049185"/>
    </source>
</evidence>
<reference evidence="10 11" key="2">
    <citation type="submission" date="2019-02" db="EMBL/GenBank/DDBJ databases">
        <title>'Lichenibacterium ramalinii' gen. nov. sp. nov., 'Lichenibacterium minor' gen. nov. sp. nov.</title>
        <authorList>
            <person name="Pankratov T."/>
        </authorList>
    </citation>
    <scope>NUCLEOTIDE SEQUENCE [LARGE SCALE GENOMIC DNA]</scope>
    <source>
        <strain evidence="10 11">RmlP026</strain>
    </source>
</reference>
<evidence type="ECO:0000256" key="8">
    <source>
        <dbReference type="SAM" id="MobiDB-lite"/>
    </source>
</evidence>
<keyword evidence="5" id="KW-0663">Pyridoxal phosphate</keyword>
<dbReference type="Gene3D" id="3.40.640.10">
    <property type="entry name" value="Type I PLP-dependent aspartate aminotransferase-like (Major domain)"/>
    <property type="match status" value="1"/>
</dbReference>
<evidence type="ECO:0000256" key="5">
    <source>
        <dbReference type="ARBA" id="ARBA00022898"/>
    </source>
</evidence>
<feature type="region of interest" description="Disordered" evidence="8">
    <location>
        <begin position="1"/>
        <end position="48"/>
    </location>
</feature>
<organism evidence="10 11">
    <name type="scientific">Lichenibacterium minor</name>
    <dbReference type="NCBI Taxonomy" id="2316528"/>
    <lineage>
        <taxon>Bacteria</taxon>
        <taxon>Pseudomonadati</taxon>
        <taxon>Pseudomonadota</taxon>
        <taxon>Alphaproteobacteria</taxon>
        <taxon>Hyphomicrobiales</taxon>
        <taxon>Lichenihabitantaceae</taxon>
        <taxon>Lichenibacterium</taxon>
    </lineage>
</organism>
<dbReference type="GO" id="GO:0030170">
    <property type="term" value="F:pyridoxal phosphate binding"/>
    <property type="evidence" value="ECO:0007669"/>
    <property type="project" value="InterPro"/>
</dbReference>
<dbReference type="InterPro" id="IPR004839">
    <property type="entry name" value="Aminotransferase_I/II_large"/>
</dbReference>
<keyword evidence="4 7" id="KW-0808">Transferase</keyword>
<feature type="domain" description="Aminotransferase class I/classII large" evidence="9">
    <location>
        <begin position="111"/>
        <end position="460"/>
    </location>
</feature>
<comment type="caution">
    <text evidence="10">The sequence shown here is derived from an EMBL/GenBank/DDBJ whole genome shotgun (WGS) entry which is preliminary data.</text>
</comment>
<keyword evidence="3 7" id="KW-0032">Aminotransferase</keyword>
<dbReference type="GO" id="GO:0004069">
    <property type="term" value="F:L-aspartate:2-oxoglutarate aminotransferase activity"/>
    <property type="evidence" value="ECO:0007669"/>
    <property type="project" value="UniProtKB-EC"/>
</dbReference>
<sequence length="467" mass="48722">MARSAAPVTRRRRGRAWTGPTARAILGVDGSDGSDGSDGARHARLPPSLPDLACARHPRAPRAGRRVRRRGLRRRRARVRVNPLLAATAAPPIPAAGRWKAAYDGRRGPLIDLAQAVPGVPPPDALLERLAAAARDPASAAYGPIAGDPALRAALAADVSALYGAAVRPEDVAITSGCNEAFAVSVLALAGRGDAVILPTPWYFNHKMTLDMLGVEAVPLPAGADDGFVPSPAAARALIGPNTRAIVLVSPNNPTGATYPPDVLSAFLALARETGIALVLDETYRDFLPAGRVRPHGLFAEDGWRDALVHLYSFSKSYAVPGHRLGAAVADPALLAEVAKVLDCVTICPPRAPQAAVAWAVEGTRGWRAATRAAVDRRAALFARAVAASPGWSVSAIGAYFAYVRHPFGGTAEAAAARLCAEGGVLALPGSFFGPGQEDYLRFAFPNVRDDEVAGLAERLTAVGRVP</sequence>
<dbReference type="InterPro" id="IPR015424">
    <property type="entry name" value="PyrdxlP-dep_Trfase"/>
</dbReference>
<dbReference type="PANTHER" id="PTHR46383:SF1">
    <property type="entry name" value="ASPARTATE AMINOTRANSFERASE"/>
    <property type="match status" value="1"/>
</dbReference>
<dbReference type="InterPro" id="IPR015421">
    <property type="entry name" value="PyrdxlP-dep_Trfase_major"/>
</dbReference>
<protein>
    <recommendedName>
        <fullName evidence="7">Aminotransferase</fullName>
        <ecNumber evidence="7">2.6.1.-</ecNumber>
    </recommendedName>
</protein>
<evidence type="ECO:0000256" key="1">
    <source>
        <dbReference type="ARBA" id="ARBA00001933"/>
    </source>
</evidence>
<dbReference type="GO" id="GO:0006520">
    <property type="term" value="P:amino acid metabolic process"/>
    <property type="evidence" value="ECO:0007669"/>
    <property type="project" value="InterPro"/>
</dbReference>
<gene>
    <name evidence="10" type="ORF">D3273_11325</name>
</gene>
<dbReference type="SUPFAM" id="SSF53383">
    <property type="entry name" value="PLP-dependent transferases"/>
    <property type="match status" value="1"/>
</dbReference>
<comment type="catalytic activity">
    <reaction evidence="6">
        <text>L-aspartate + 2-oxoglutarate = oxaloacetate + L-glutamate</text>
        <dbReference type="Rhea" id="RHEA:21824"/>
        <dbReference type="ChEBI" id="CHEBI:16452"/>
        <dbReference type="ChEBI" id="CHEBI:16810"/>
        <dbReference type="ChEBI" id="CHEBI:29985"/>
        <dbReference type="ChEBI" id="CHEBI:29991"/>
        <dbReference type="EC" id="2.6.1.1"/>
    </reaction>
</comment>
<dbReference type="EMBL" id="QYBB01000010">
    <property type="protein sequence ID" value="RYC32003.1"/>
    <property type="molecule type" value="Genomic_DNA"/>
</dbReference>
<dbReference type="NCBIfam" id="NF005732">
    <property type="entry name" value="PRK07550.1"/>
    <property type="match status" value="1"/>
</dbReference>
<keyword evidence="11" id="KW-1185">Reference proteome</keyword>
<dbReference type="AlphaFoldDB" id="A0A4Q2U5Z3"/>
<name>A0A4Q2U5Z3_9HYPH</name>
<evidence type="ECO:0000256" key="2">
    <source>
        <dbReference type="ARBA" id="ARBA00007441"/>
    </source>
</evidence>
<dbReference type="Pfam" id="PF00155">
    <property type="entry name" value="Aminotran_1_2"/>
    <property type="match status" value="1"/>
</dbReference>
<comment type="similarity">
    <text evidence="2 7">Belongs to the class-I pyridoxal-phosphate-dependent aminotransferase family.</text>
</comment>
<evidence type="ECO:0000256" key="7">
    <source>
        <dbReference type="RuleBase" id="RU000481"/>
    </source>
</evidence>
<dbReference type="PROSITE" id="PS00105">
    <property type="entry name" value="AA_TRANSFER_CLASS_1"/>
    <property type="match status" value="1"/>
</dbReference>